<dbReference type="GeneID" id="22577559"/>
<dbReference type="VEuPathDB" id="TriTrypDB:LPAL13_310015300"/>
<protein>
    <submittedName>
        <fullName evidence="2">Uncharacterized protein</fullName>
    </submittedName>
</protein>
<feature type="region of interest" description="Disordered" evidence="1">
    <location>
        <begin position="650"/>
        <end position="729"/>
    </location>
</feature>
<dbReference type="OrthoDB" id="247204at2759"/>
<feature type="compositionally biased region" description="Polar residues" evidence="1">
    <location>
        <begin position="862"/>
        <end position="876"/>
    </location>
</feature>
<dbReference type="PANTHER" id="PTHR35614:SF7">
    <property type="match status" value="1"/>
</dbReference>
<evidence type="ECO:0000313" key="2">
    <source>
        <dbReference type="EMBL" id="AIO00723.1"/>
    </source>
</evidence>
<dbReference type="RefSeq" id="XP_010701523.1">
    <property type="nucleotide sequence ID" value="XM_010703221.1"/>
</dbReference>
<sequence length="1297" mass="140162">MGALPSHETHARGLYSHRHGRNRRNEIILIPLTTAFFPSPDCPLFQNLYNSRYRRTAKYYFRALRSAQTPRDSDYFCLTTAINEEEAFEKFYREYLEKCKLGGGERNMAAATAAMMSSTTSSLLLSGNATTGSGANVGGTRGPANATPLAQSPQDCLNAQGFPPKVGSMEFRSYSDTREGLYQILIRDNEPGVFATDEALRQAYWKQLQKQQTERQRAYQQQHGMRAAAQAAAGGAGSGGLVPPSPPLPPLSSVPLSPSAGMSDASPPYGGSNTPGTLPEASATMLSMDDLSFDEFVSGYMAAKRYMKGKPLHSHYSTAVAANAKGDSITPGMGAKGTAKVPDEYSAIRYKHVTSPVAYDVRPLPCVIASRYDPGKPHPVDDPLYVEFGGSYLRIMGMFGLFPSTVGMRRGAGRHGAEDDTGAAKPQRSFPRKEGNCNGDDDIDEEYEVEQHLLKGTMFVDKDVGDQILGNMVMLATYMYVRQCIEARINPQAIPMLPVLIRFPLSNIPMLQFVREFRVRLRSLLEAGTAKAGQKPVHIGMSGFNPEDLAEPHHPQLQRLEEEGYLFEPDIPSATTLHQLFMSAEQAKSPSAPLRRHSGLKTLSCGKYPIIMMSGFNVQSTPLRHPALNTTGYPPALAAAAMIAAAHRHSAISSPQSSTKSGSTYPTSGTAGGMGCVPTFPLTTPPPPLPGHAGATLATNSTALPPPPPPPPAHGAPASASAPTTPAEEARRISLLHRRKHRFRMWVEDGHVCVWASAAYARRAALIMAQQLNTTVDSNSVPEQRSWNYRGLLHANTTVPLPRHINDVIIVAEDIPAIGLWQGDVLRCCTQAELQVMITSNGTAPLPLPCSLEETAAKGAVTTTSTAERQATSLSAPSGAKPATMEPIGGAKSLSVSSSMVEGTVAAADGGGHVSFTSNHVSNPFLQEKEMAMPGAFWVRGAGGLDDSFTNITETNMPPHPKAEKQQLQAAMQRAKKAAAAAAATASQNSGKKRRSTNPEGAVSAAAQLFIDIDRREGTLNIEEVVLAWIKVVAILTRDSTEEDRAWVRDPQGNPVRVDRYVIRRYEHDGVRFFIGVTPRFVGQQRRIEKVLGEVYALEEREGRRWHLQNQSRGEEDERYDAGLHAGRDDDDYHEEAENQCHSSLSLLSRRTESLSYGFAPSLTSSLKATDSGAGGMGSMFDGVWGTSMMPTSHSPLLTTPCTPAVPLVIESKWHPPLTESLNAFLPRSSSGGTVETSSRLAFAAVFGNTAQTTGRPAATTPVRARDGELMDTGFEVDDLLKQYTSEPFFLGGVDDE</sequence>
<dbReference type="EMBL" id="CP009400">
    <property type="protein sequence ID" value="AIO00723.1"/>
    <property type="molecule type" value="Genomic_DNA"/>
</dbReference>
<feature type="region of interest" description="Disordered" evidence="1">
    <location>
        <begin position="1106"/>
        <end position="1139"/>
    </location>
</feature>
<dbReference type="eggNOG" id="ENOG502QVA1">
    <property type="taxonomic scope" value="Eukaryota"/>
</dbReference>
<dbReference type="PANTHER" id="PTHR35614">
    <property type="match status" value="1"/>
</dbReference>
<feature type="compositionally biased region" description="Pro residues" evidence="1">
    <location>
        <begin position="704"/>
        <end position="714"/>
    </location>
</feature>
<reference evidence="2 3" key="1">
    <citation type="journal article" date="2015" name="Sci. Rep.">
        <title>The genome of Leishmania panamensis: insights into genomics of the L. (Viannia) subgenus.</title>
        <authorList>
            <person name="Llanes A."/>
            <person name="Restrepo C.M."/>
            <person name="Vecchio G.D."/>
            <person name="Anguizola F.J."/>
            <person name="Lleonart R."/>
        </authorList>
    </citation>
    <scope>NUCLEOTIDE SEQUENCE [LARGE SCALE GENOMIC DNA]</scope>
    <source>
        <strain evidence="2 3">MHOM/PA/94/PSC-1</strain>
    </source>
</reference>
<evidence type="ECO:0000313" key="3">
    <source>
        <dbReference type="Proteomes" id="UP000063063"/>
    </source>
</evidence>
<feature type="compositionally biased region" description="Low complexity" evidence="1">
    <location>
        <begin position="978"/>
        <end position="988"/>
    </location>
</feature>
<feature type="compositionally biased region" description="Basic and acidic residues" evidence="1">
    <location>
        <begin position="1113"/>
        <end position="1128"/>
    </location>
</feature>
<dbReference type="Proteomes" id="UP000063063">
    <property type="component" value="Chromosome 31"/>
</dbReference>
<feature type="compositionally biased region" description="Low complexity" evidence="1">
    <location>
        <begin position="650"/>
        <end position="663"/>
    </location>
</feature>
<feature type="region of interest" description="Disordered" evidence="1">
    <location>
        <begin position="215"/>
        <end position="276"/>
    </location>
</feature>
<feature type="compositionally biased region" description="Pro residues" evidence="1">
    <location>
        <begin position="243"/>
        <end position="252"/>
    </location>
</feature>
<dbReference type="VEuPathDB" id="TriTrypDB:LPMP_311330"/>
<feature type="region of interest" description="Disordered" evidence="1">
    <location>
        <begin position="978"/>
        <end position="1001"/>
    </location>
</feature>
<evidence type="ECO:0000256" key="1">
    <source>
        <dbReference type="SAM" id="MobiDB-lite"/>
    </source>
</evidence>
<keyword evidence="3" id="KW-1185">Reference proteome</keyword>
<proteinExistence type="predicted"/>
<feature type="region of interest" description="Disordered" evidence="1">
    <location>
        <begin position="410"/>
        <end position="442"/>
    </location>
</feature>
<feature type="compositionally biased region" description="Low complexity" evidence="1">
    <location>
        <begin position="218"/>
        <end position="233"/>
    </location>
</feature>
<accession>A0A088RX60</accession>
<name>A0A088RX60_LEIPA</name>
<dbReference type="KEGG" id="lpan:LPMP_311330"/>
<gene>
    <name evidence="2" type="ORF">LPMP_311330</name>
</gene>
<organism evidence="2 3">
    <name type="scientific">Leishmania panamensis</name>
    <dbReference type="NCBI Taxonomy" id="5679"/>
    <lineage>
        <taxon>Eukaryota</taxon>
        <taxon>Discoba</taxon>
        <taxon>Euglenozoa</taxon>
        <taxon>Kinetoplastea</taxon>
        <taxon>Metakinetoplastina</taxon>
        <taxon>Trypanosomatida</taxon>
        <taxon>Trypanosomatidae</taxon>
        <taxon>Leishmaniinae</taxon>
        <taxon>Leishmania</taxon>
        <taxon>Leishmania guyanensis species complex</taxon>
    </lineage>
</organism>
<feature type="compositionally biased region" description="Low complexity" evidence="1">
    <location>
        <begin position="715"/>
        <end position="727"/>
    </location>
</feature>
<feature type="region of interest" description="Disordered" evidence="1">
    <location>
        <begin position="862"/>
        <end position="884"/>
    </location>
</feature>